<organism evidence="2 3">
    <name type="scientific">Camelina sativa</name>
    <name type="common">False flax</name>
    <name type="synonym">Myagrum sativum</name>
    <dbReference type="NCBI Taxonomy" id="90675"/>
    <lineage>
        <taxon>Eukaryota</taxon>
        <taxon>Viridiplantae</taxon>
        <taxon>Streptophyta</taxon>
        <taxon>Embryophyta</taxon>
        <taxon>Tracheophyta</taxon>
        <taxon>Spermatophyta</taxon>
        <taxon>Magnoliopsida</taxon>
        <taxon>eudicotyledons</taxon>
        <taxon>Gunneridae</taxon>
        <taxon>Pentapetalae</taxon>
        <taxon>rosids</taxon>
        <taxon>malvids</taxon>
        <taxon>Brassicales</taxon>
        <taxon>Brassicaceae</taxon>
        <taxon>Camelineae</taxon>
        <taxon>Camelina</taxon>
    </lineage>
</organism>
<feature type="region of interest" description="Disordered" evidence="1">
    <location>
        <begin position="58"/>
        <end position="78"/>
    </location>
</feature>
<gene>
    <name evidence="3" type="primary">LOC104704903</name>
</gene>
<reference evidence="3" key="2">
    <citation type="submission" date="2025-08" db="UniProtKB">
        <authorList>
            <consortium name="RefSeq"/>
        </authorList>
    </citation>
    <scope>IDENTIFICATION</scope>
    <source>
        <tissue evidence="3">Leaf</tissue>
    </source>
</reference>
<sequence>MANPPNLPPNFNREAFLQYVSQQFSSSTPEFDTFFRPFVIEDPGCSIPDSETDVPPAGNANGFAGNANGSAGNANGSNPPASVENLLAAPGRETLKYLHPKVQRGAIWFKRDPYGVITKSILRMQKTDVNHAFLTYRSLPADTKERWFKAFAQEFNWDPSITKIVERGFEKQAAYSFSKNLSEWKDKWKCNKEKPIHMSGDLWKEYIQLWRDEKVAGLAATNSQNRRSNPDGEGIPVHFNGAKSFYRRKDEMTIENGGVEPNMLAFIEDVYKSKKTGKIVYKKAKRIVETLKEQVNDLQSEETHEDGPVQSKELSCSEINDLVRKAIPKKKGHRFGFGSLLDHEELNTPFLPTLDNDKKLEEAYTQISELVKEKEENTKTIQYLKDVTEKLLNKFPDCRPPEDEDDDETQD</sequence>
<name>A0ABM0T119_CAMSA</name>
<reference evidence="2" key="1">
    <citation type="journal article" date="2014" name="Nat. Commun.">
        <title>The emerging biofuel crop Camelina sativa retains a highly undifferentiated hexaploid genome structure.</title>
        <authorList>
            <person name="Kagale S."/>
            <person name="Koh C."/>
            <person name="Nixon J."/>
            <person name="Bollina V."/>
            <person name="Clarke W.E."/>
            <person name="Tuteja R."/>
            <person name="Spillane C."/>
            <person name="Robinson S.J."/>
            <person name="Links M.G."/>
            <person name="Clarke C."/>
            <person name="Higgins E.E."/>
            <person name="Huebert T."/>
            <person name="Sharpe A.G."/>
            <person name="Parkin I.A."/>
        </authorList>
    </citation>
    <scope>NUCLEOTIDE SEQUENCE [LARGE SCALE GENOMIC DNA]</scope>
    <source>
        <strain evidence="2">cv. DH55</strain>
    </source>
</reference>
<evidence type="ECO:0000256" key="1">
    <source>
        <dbReference type="SAM" id="MobiDB-lite"/>
    </source>
</evidence>
<dbReference type="GeneID" id="104704903"/>
<dbReference type="InterPro" id="IPR004252">
    <property type="entry name" value="Probable_transposase_24"/>
</dbReference>
<dbReference type="RefSeq" id="XP_010419215.1">
    <property type="nucleotide sequence ID" value="XM_010420913.2"/>
</dbReference>
<dbReference type="Proteomes" id="UP000694864">
    <property type="component" value="Chromosome 7"/>
</dbReference>
<evidence type="ECO:0000313" key="3">
    <source>
        <dbReference type="RefSeq" id="XP_010419215.1"/>
    </source>
</evidence>
<proteinExistence type="predicted"/>
<keyword evidence="2" id="KW-1185">Reference proteome</keyword>
<accession>A0ABM0T119</accession>
<evidence type="ECO:0000313" key="2">
    <source>
        <dbReference type="Proteomes" id="UP000694864"/>
    </source>
</evidence>
<protein>
    <submittedName>
        <fullName evidence="3">Uncharacterized protein LOC104704903</fullName>
    </submittedName>
</protein>
<dbReference type="Pfam" id="PF03004">
    <property type="entry name" value="Transposase_24"/>
    <property type="match status" value="1"/>
</dbReference>